<gene>
    <name evidence="2" type="ORF">PRZ03_14105</name>
</gene>
<protein>
    <submittedName>
        <fullName evidence="2">DUF3108 domain-containing protein</fullName>
    </submittedName>
</protein>
<dbReference type="Pfam" id="PF11306">
    <property type="entry name" value="DUF3108"/>
    <property type="match status" value="1"/>
</dbReference>
<evidence type="ECO:0000256" key="1">
    <source>
        <dbReference type="SAM" id="MobiDB-lite"/>
    </source>
</evidence>
<dbReference type="Proteomes" id="UP001221189">
    <property type="component" value="Unassembled WGS sequence"/>
</dbReference>
<reference evidence="2 3" key="1">
    <citation type="submission" date="2022-10" db="EMBL/GenBank/DDBJ databases">
        <title>Paucibacter sp. hw1 Genome sequencing.</title>
        <authorList>
            <person name="Park S."/>
        </authorList>
    </citation>
    <scope>NUCLEOTIDE SEQUENCE [LARGE SCALE GENOMIC DNA]</scope>
    <source>
        <strain evidence="3">hw1</strain>
    </source>
</reference>
<comment type="caution">
    <text evidence="2">The sequence shown here is derived from an EMBL/GenBank/DDBJ whole genome shotgun (WGS) entry which is preliminary data.</text>
</comment>
<evidence type="ECO:0000313" key="2">
    <source>
        <dbReference type="EMBL" id="MDC8772714.1"/>
    </source>
</evidence>
<accession>A0ABT5KGP2</accession>
<organism evidence="2 3">
    <name type="scientific">Roseateles albus</name>
    <dbReference type="NCBI Taxonomy" id="2987525"/>
    <lineage>
        <taxon>Bacteria</taxon>
        <taxon>Pseudomonadati</taxon>
        <taxon>Pseudomonadota</taxon>
        <taxon>Betaproteobacteria</taxon>
        <taxon>Burkholderiales</taxon>
        <taxon>Sphaerotilaceae</taxon>
        <taxon>Roseateles</taxon>
    </lineage>
</organism>
<name>A0ABT5KGP2_9BURK</name>
<evidence type="ECO:0000313" key="3">
    <source>
        <dbReference type="Proteomes" id="UP001221189"/>
    </source>
</evidence>
<dbReference type="RefSeq" id="WP_273600889.1">
    <property type="nucleotide sequence ID" value="NZ_JAQQXT010000008.1"/>
</dbReference>
<dbReference type="InterPro" id="IPR021457">
    <property type="entry name" value="DUF3108"/>
</dbReference>
<feature type="region of interest" description="Disordered" evidence="1">
    <location>
        <begin position="69"/>
        <end position="97"/>
    </location>
</feature>
<keyword evidence="3" id="KW-1185">Reference proteome</keyword>
<feature type="region of interest" description="Disordered" evidence="1">
    <location>
        <begin position="109"/>
        <end position="165"/>
    </location>
</feature>
<proteinExistence type="predicted"/>
<sequence>MAGGLSSRPANPSSARRLRWLAILLLPVLLAHLWLGEAVHRLHQGWSEAAAPMPARLVVAYTRELKAAKPPARVAPAAPKPKPRPAARSSAPKPPLEAAAPTELLPESVAQEASAPVPTPASSEPAVAAADPSAAALAQAPPAAAEPAASAAGTEENLPGPEWPPSTLLSYRLSGNYRGEVHGNAQVEWIKQGPRYQMHLDVAVGPSFAPLISRRMSSDGRLTPAGVAPQRYDEDTRVMFSQRRRSTLHFHGDAVTMPNGSREPVPAGVQDAASQFVQLTRLFLTGAEPLRAGHVIDIPLVLPKRQYLWRYEILGEEELQTPMGRLQTWHLKPSKAAGGGDLSAEVWIAPSLQYLPVRLRIRQDEQTYIDLMLNAPPQQGAP</sequence>
<dbReference type="EMBL" id="JAQQXT010000008">
    <property type="protein sequence ID" value="MDC8772714.1"/>
    <property type="molecule type" value="Genomic_DNA"/>
</dbReference>
<feature type="compositionally biased region" description="Low complexity" evidence="1">
    <location>
        <begin position="113"/>
        <end position="152"/>
    </location>
</feature>